<evidence type="ECO:0000256" key="7">
    <source>
        <dbReference type="ARBA" id="ARBA00023065"/>
    </source>
</evidence>
<feature type="transmembrane region" description="Helical" evidence="10">
    <location>
        <begin position="140"/>
        <end position="163"/>
    </location>
</feature>
<dbReference type="CDD" id="cd13140">
    <property type="entry name" value="MATE_like_1"/>
    <property type="match status" value="1"/>
</dbReference>
<comment type="subcellular location">
    <subcellularLocation>
        <location evidence="1">Cell membrane</location>
        <topology evidence="1">Multi-pass membrane protein</topology>
    </subcellularLocation>
</comment>
<protein>
    <recommendedName>
        <fullName evidence="9">Multidrug-efflux transporter</fullName>
    </recommendedName>
</protein>
<name>A0A1Y1CQ23_9BACT</name>
<keyword evidence="12" id="KW-1185">Reference proteome</keyword>
<keyword evidence="8 10" id="KW-0472">Membrane</keyword>
<dbReference type="Pfam" id="PF01554">
    <property type="entry name" value="MatE"/>
    <property type="match status" value="2"/>
</dbReference>
<evidence type="ECO:0000256" key="10">
    <source>
        <dbReference type="SAM" id="Phobius"/>
    </source>
</evidence>
<evidence type="ECO:0000256" key="2">
    <source>
        <dbReference type="ARBA" id="ARBA00022448"/>
    </source>
</evidence>
<evidence type="ECO:0000256" key="9">
    <source>
        <dbReference type="ARBA" id="ARBA00031636"/>
    </source>
</evidence>
<feature type="transmembrane region" description="Helical" evidence="10">
    <location>
        <begin position="175"/>
        <end position="194"/>
    </location>
</feature>
<dbReference type="GO" id="GO:0015297">
    <property type="term" value="F:antiporter activity"/>
    <property type="evidence" value="ECO:0007669"/>
    <property type="project" value="UniProtKB-KW"/>
</dbReference>
<dbReference type="InterPro" id="IPR048279">
    <property type="entry name" value="MdtK-like"/>
</dbReference>
<dbReference type="PIRSF" id="PIRSF006603">
    <property type="entry name" value="DinF"/>
    <property type="match status" value="1"/>
</dbReference>
<evidence type="ECO:0000256" key="5">
    <source>
        <dbReference type="ARBA" id="ARBA00022692"/>
    </source>
</evidence>
<evidence type="ECO:0000256" key="1">
    <source>
        <dbReference type="ARBA" id="ARBA00004651"/>
    </source>
</evidence>
<dbReference type="InterPro" id="IPR050222">
    <property type="entry name" value="MATE_MdtK"/>
</dbReference>
<evidence type="ECO:0000313" key="12">
    <source>
        <dbReference type="Proteomes" id="UP000218267"/>
    </source>
</evidence>
<feature type="transmembrane region" description="Helical" evidence="10">
    <location>
        <begin position="200"/>
        <end position="220"/>
    </location>
</feature>
<sequence length="450" mass="49150">MLKFISSLLRREQEYSAVGKKLLQLAFPIIGSYLLHMTYNLTDMIWVGYLGSGAVAAVGSAGFFLQLGWAMASIVTVGANIKIAHSVGAENMNAAGRYSTAGLWGIGSIAILFTSIFLAIPEQFIGFFQMKDVHVNEMAVSYLIISAFGIIISFANLLFISIFNAHGKTKISFKASIIGTLLNIVLDPLLIFVFKMGVEGAAIATIIGRGSSLAYFCFVYKKFDTIYFRGLLPNATKLKDLFRVGLPAAIQRISFSVIYIFLARIIAEWGPNAIAVQKIGVQIESITFMIVGGIMQAVTIMVGHSYGAKNLTEVPNIYRAGWRISLTVGAVTTLIFLLLPQTLFSIFVPEAESILMGKDYLMILAASQLFMCLEMISAGVFNGLGKTKIPATVSVIFTSLRLPGAYILGFYTFLGLNGVWWSITGSSILKGIVLYFLLRTYLKNNTFGKF</sequence>
<dbReference type="OrthoDB" id="9811110at2"/>
<keyword evidence="6 10" id="KW-1133">Transmembrane helix</keyword>
<reference evidence="12" key="2">
    <citation type="journal article" date="2020" name="Antonie Van Leeuwenhoek">
        <title>Labilibaculum antarcticum sp. nov., a novel facultative anaerobic, psychrotorelant bacterium isolated from marine sediment of Antarctica.</title>
        <authorList>
            <person name="Watanabe M."/>
            <person name="Kojima H."/>
            <person name="Fukui M."/>
        </authorList>
    </citation>
    <scope>NUCLEOTIDE SEQUENCE [LARGE SCALE GENOMIC DNA]</scope>
    <source>
        <strain evidence="12">SPP2</strain>
    </source>
</reference>
<accession>A0A1Y1CQ23</accession>
<feature type="transmembrane region" description="Helical" evidence="10">
    <location>
        <begin position="286"/>
        <end position="308"/>
    </location>
</feature>
<dbReference type="GO" id="GO:0042910">
    <property type="term" value="F:xenobiotic transmembrane transporter activity"/>
    <property type="evidence" value="ECO:0007669"/>
    <property type="project" value="InterPro"/>
</dbReference>
<feature type="transmembrane region" description="Helical" evidence="10">
    <location>
        <begin position="21"/>
        <end position="39"/>
    </location>
</feature>
<keyword evidence="7" id="KW-0406">Ion transport</keyword>
<evidence type="ECO:0000256" key="3">
    <source>
        <dbReference type="ARBA" id="ARBA00022449"/>
    </source>
</evidence>
<feature type="transmembrane region" description="Helical" evidence="10">
    <location>
        <begin position="360"/>
        <end position="381"/>
    </location>
</feature>
<dbReference type="GO" id="GO:0006811">
    <property type="term" value="P:monoatomic ion transport"/>
    <property type="evidence" value="ECO:0007669"/>
    <property type="project" value="UniProtKB-KW"/>
</dbReference>
<organism evidence="11 12">
    <name type="scientific">Labilibaculum antarcticum</name>
    <dbReference type="NCBI Taxonomy" id="1717717"/>
    <lineage>
        <taxon>Bacteria</taxon>
        <taxon>Pseudomonadati</taxon>
        <taxon>Bacteroidota</taxon>
        <taxon>Bacteroidia</taxon>
        <taxon>Marinilabiliales</taxon>
        <taxon>Marinifilaceae</taxon>
        <taxon>Labilibaculum</taxon>
    </lineage>
</organism>
<dbReference type="NCBIfam" id="TIGR00797">
    <property type="entry name" value="matE"/>
    <property type="match status" value="1"/>
</dbReference>
<feature type="transmembrane region" description="Helical" evidence="10">
    <location>
        <begin position="320"/>
        <end position="340"/>
    </location>
</feature>
<evidence type="ECO:0000256" key="8">
    <source>
        <dbReference type="ARBA" id="ARBA00023136"/>
    </source>
</evidence>
<feature type="transmembrane region" description="Helical" evidence="10">
    <location>
        <begin position="241"/>
        <end position="266"/>
    </location>
</feature>
<evidence type="ECO:0000313" key="11">
    <source>
        <dbReference type="EMBL" id="BAX82517.1"/>
    </source>
</evidence>
<dbReference type="EMBL" id="AP018042">
    <property type="protein sequence ID" value="BAX82517.1"/>
    <property type="molecule type" value="Genomic_DNA"/>
</dbReference>
<keyword evidence="4" id="KW-1003">Cell membrane</keyword>
<dbReference type="PANTHER" id="PTHR43298">
    <property type="entry name" value="MULTIDRUG RESISTANCE PROTEIN NORM-RELATED"/>
    <property type="match status" value="1"/>
</dbReference>
<keyword evidence="2" id="KW-0813">Transport</keyword>
<dbReference type="KEGG" id="mbas:ALGA_4226"/>
<dbReference type="AlphaFoldDB" id="A0A1Y1CQ23"/>
<keyword evidence="5 10" id="KW-0812">Transmembrane</keyword>
<proteinExistence type="predicted"/>
<gene>
    <name evidence="11" type="ORF">ALGA_4226</name>
</gene>
<evidence type="ECO:0000256" key="6">
    <source>
        <dbReference type="ARBA" id="ARBA00022989"/>
    </source>
</evidence>
<keyword evidence="3" id="KW-0050">Antiport</keyword>
<dbReference type="PANTHER" id="PTHR43298:SF2">
    <property type="entry name" value="FMN_FAD EXPORTER YEEO-RELATED"/>
    <property type="match status" value="1"/>
</dbReference>
<evidence type="ECO:0000256" key="4">
    <source>
        <dbReference type="ARBA" id="ARBA00022475"/>
    </source>
</evidence>
<dbReference type="InterPro" id="IPR002528">
    <property type="entry name" value="MATE_fam"/>
</dbReference>
<dbReference type="Proteomes" id="UP000218267">
    <property type="component" value="Chromosome"/>
</dbReference>
<feature type="transmembrane region" description="Helical" evidence="10">
    <location>
        <begin position="101"/>
        <end position="120"/>
    </location>
</feature>
<dbReference type="RefSeq" id="WP_096432900.1">
    <property type="nucleotide sequence ID" value="NZ_AP018042.1"/>
</dbReference>
<feature type="transmembrane region" description="Helical" evidence="10">
    <location>
        <begin position="419"/>
        <end position="438"/>
    </location>
</feature>
<reference evidence="11 12" key="1">
    <citation type="journal article" date="2018" name="Mar. Genomics">
        <title>Complete genome sequence of Marinifilaceae bacterium strain SPP2, isolated from the Antarctic marine sediment.</title>
        <authorList>
            <person name="Watanabe M."/>
            <person name="Kojima H."/>
            <person name="Fukui M."/>
        </authorList>
    </citation>
    <scope>NUCLEOTIDE SEQUENCE [LARGE SCALE GENOMIC DNA]</scope>
    <source>
        <strain evidence="11 12">SPP2</strain>
    </source>
</reference>
<feature type="transmembrane region" description="Helical" evidence="10">
    <location>
        <begin position="393"/>
        <end position="413"/>
    </location>
</feature>
<dbReference type="GO" id="GO:0005886">
    <property type="term" value="C:plasma membrane"/>
    <property type="evidence" value="ECO:0007669"/>
    <property type="project" value="UniProtKB-SubCell"/>
</dbReference>